<name>A0A9P4QIA1_9PEZI</name>
<dbReference type="AlphaFoldDB" id="A0A9P4QIA1"/>
<dbReference type="Gene3D" id="3.60.10.10">
    <property type="entry name" value="Endonuclease/exonuclease/phosphatase"/>
    <property type="match status" value="1"/>
</dbReference>
<dbReference type="PANTHER" id="PTHR11200:SF286">
    <property type="entry name" value="5-PHOSPHATASE, PUTATIVE (AFU_ORTHOLOGUE AFUA_5G07600)-RELATED"/>
    <property type="match status" value="1"/>
</dbReference>
<dbReference type="GO" id="GO:0046856">
    <property type="term" value="P:phosphatidylinositol dephosphorylation"/>
    <property type="evidence" value="ECO:0007669"/>
    <property type="project" value="InterPro"/>
</dbReference>
<dbReference type="InterPro" id="IPR036691">
    <property type="entry name" value="Endo/exonu/phosph_ase_sf"/>
</dbReference>
<dbReference type="PANTHER" id="PTHR11200">
    <property type="entry name" value="INOSITOL 5-PHOSPHATASE"/>
    <property type="match status" value="1"/>
</dbReference>
<protein>
    <submittedName>
        <fullName evidence="2">DNase I-like protein</fullName>
    </submittedName>
</protein>
<proteinExistence type="predicted"/>
<dbReference type="SUPFAM" id="SSF56219">
    <property type="entry name" value="DNase I-like"/>
    <property type="match status" value="1"/>
</dbReference>
<evidence type="ECO:0000313" key="3">
    <source>
        <dbReference type="Proteomes" id="UP000799441"/>
    </source>
</evidence>
<gene>
    <name evidence="2" type="ORF">K431DRAFT_261075</name>
</gene>
<reference evidence="2" key="1">
    <citation type="journal article" date="2020" name="Stud. Mycol.">
        <title>101 Dothideomycetes genomes: a test case for predicting lifestyles and emergence of pathogens.</title>
        <authorList>
            <person name="Haridas S."/>
            <person name="Albert R."/>
            <person name="Binder M."/>
            <person name="Bloem J."/>
            <person name="Labutti K."/>
            <person name="Salamov A."/>
            <person name="Andreopoulos B."/>
            <person name="Baker S."/>
            <person name="Barry K."/>
            <person name="Bills G."/>
            <person name="Bluhm B."/>
            <person name="Cannon C."/>
            <person name="Castanera R."/>
            <person name="Culley D."/>
            <person name="Daum C."/>
            <person name="Ezra D."/>
            <person name="Gonzalez J."/>
            <person name="Henrissat B."/>
            <person name="Kuo A."/>
            <person name="Liang C."/>
            <person name="Lipzen A."/>
            <person name="Lutzoni F."/>
            <person name="Magnuson J."/>
            <person name="Mondo S."/>
            <person name="Nolan M."/>
            <person name="Ohm R."/>
            <person name="Pangilinan J."/>
            <person name="Park H.-J."/>
            <person name="Ramirez L."/>
            <person name="Alfaro M."/>
            <person name="Sun H."/>
            <person name="Tritt A."/>
            <person name="Yoshinaga Y."/>
            <person name="Zwiers L.-H."/>
            <person name="Turgeon B."/>
            <person name="Goodwin S."/>
            <person name="Spatafora J."/>
            <person name="Crous P."/>
            <person name="Grigoriev I."/>
        </authorList>
    </citation>
    <scope>NUCLEOTIDE SEQUENCE</scope>
    <source>
        <strain evidence="2">CBS 116435</strain>
    </source>
</reference>
<evidence type="ECO:0000313" key="2">
    <source>
        <dbReference type="EMBL" id="KAF2725376.1"/>
    </source>
</evidence>
<dbReference type="OrthoDB" id="62798at2759"/>
<dbReference type="SMART" id="SM00128">
    <property type="entry name" value="IPPc"/>
    <property type="match status" value="1"/>
</dbReference>
<dbReference type="InterPro" id="IPR046985">
    <property type="entry name" value="IP5"/>
</dbReference>
<sequence>MAAANSSTVSAVGESLSVYLATFNCGRKPVDVDFFSSYFFSALSPPRLQPDFIVLCLQEIAPLSYSFLGGSFLTTYFTHLSEAIRKAVRGLDHERGEPPSEYLNIATRNAGMIAIMVFAKQEVVDKVRWVESAEVGIGTWEMGNKGAVGVRMGVEGRGKRGEEEVVPLTFIAAHLQPMEGAWEERNADWRAINENMVFARDISHPTGFGDKVKVRRGSLETEPLLSQPEDTGILSTLFHPPSHLFFAGDLNYRTSDKPPQPQEWQRWPSDDEPSKKFQLMLRQDQLTREMEDGRTLHGLSEAPITFAPTYKYSISTPTTSKNTKKSRNPNLPASYRWAKHRVPSWCDRVLYPASHPPQVYNYSSLPIQPTSDHRPVILHCSIRLLSPSAASSSSKSSAITRIASPHTVRFEVRDDFVARRIAARRFEILVGIAAYLTMTTEGEVLVLGTAVGVVGGWILLKALFEFGL</sequence>
<dbReference type="Pfam" id="PF22669">
    <property type="entry name" value="Exo_endo_phos2"/>
    <property type="match status" value="1"/>
</dbReference>
<evidence type="ECO:0000259" key="1">
    <source>
        <dbReference type="SMART" id="SM00128"/>
    </source>
</evidence>
<feature type="domain" description="Inositol polyphosphate-related phosphatase" evidence="1">
    <location>
        <begin position="14"/>
        <end position="388"/>
    </location>
</feature>
<accession>A0A9P4QIA1</accession>
<comment type="caution">
    <text evidence="2">The sequence shown here is derived from an EMBL/GenBank/DDBJ whole genome shotgun (WGS) entry which is preliminary data.</text>
</comment>
<dbReference type="GO" id="GO:0004439">
    <property type="term" value="F:phosphatidylinositol-4,5-bisphosphate 5-phosphatase activity"/>
    <property type="evidence" value="ECO:0007669"/>
    <property type="project" value="TreeGrafter"/>
</dbReference>
<dbReference type="EMBL" id="MU003768">
    <property type="protein sequence ID" value="KAF2725376.1"/>
    <property type="molecule type" value="Genomic_DNA"/>
</dbReference>
<dbReference type="InterPro" id="IPR000300">
    <property type="entry name" value="IPPc"/>
</dbReference>
<organism evidence="2 3">
    <name type="scientific">Polychaeton citri CBS 116435</name>
    <dbReference type="NCBI Taxonomy" id="1314669"/>
    <lineage>
        <taxon>Eukaryota</taxon>
        <taxon>Fungi</taxon>
        <taxon>Dikarya</taxon>
        <taxon>Ascomycota</taxon>
        <taxon>Pezizomycotina</taxon>
        <taxon>Dothideomycetes</taxon>
        <taxon>Dothideomycetidae</taxon>
        <taxon>Capnodiales</taxon>
        <taxon>Capnodiaceae</taxon>
        <taxon>Polychaeton</taxon>
    </lineage>
</organism>
<keyword evidence="3" id="KW-1185">Reference proteome</keyword>
<dbReference type="Proteomes" id="UP000799441">
    <property type="component" value="Unassembled WGS sequence"/>
</dbReference>